<protein>
    <submittedName>
        <fullName evidence="2">Uncharacterized protein</fullName>
    </submittedName>
</protein>
<organism evidence="2 3">
    <name type="scientific">Brassica carinata</name>
    <name type="common">Ethiopian mustard</name>
    <name type="synonym">Abyssinian cabbage</name>
    <dbReference type="NCBI Taxonomy" id="52824"/>
    <lineage>
        <taxon>Eukaryota</taxon>
        <taxon>Viridiplantae</taxon>
        <taxon>Streptophyta</taxon>
        <taxon>Embryophyta</taxon>
        <taxon>Tracheophyta</taxon>
        <taxon>Spermatophyta</taxon>
        <taxon>Magnoliopsida</taxon>
        <taxon>eudicotyledons</taxon>
        <taxon>Gunneridae</taxon>
        <taxon>Pentapetalae</taxon>
        <taxon>rosids</taxon>
        <taxon>malvids</taxon>
        <taxon>Brassicales</taxon>
        <taxon>Brassicaceae</taxon>
        <taxon>Brassiceae</taxon>
        <taxon>Brassica</taxon>
    </lineage>
</organism>
<evidence type="ECO:0000256" key="1">
    <source>
        <dbReference type="SAM" id="SignalP"/>
    </source>
</evidence>
<dbReference type="OrthoDB" id="1104229at2759"/>
<reference evidence="2 3" key="1">
    <citation type="submission" date="2020-02" db="EMBL/GenBank/DDBJ databases">
        <authorList>
            <person name="Ma Q."/>
            <person name="Huang Y."/>
            <person name="Song X."/>
            <person name="Pei D."/>
        </authorList>
    </citation>
    <scope>NUCLEOTIDE SEQUENCE [LARGE SCALE GENOMIC DNA]</scope>
    <source>
        <strain evidence="2">Sxm20200214</strain>
        <tissue evidence="2">Leaf</tissue>
    </source>
</reference>
<evidence type="ECO:0000313" key="2">
    <source>
        <dbReference type="EMBL" id="KAG2334656.1"/>
    </source>
</evidence>
<name>A0A8X7WS38_BRACI</name>
<dbReference type="AlphaFoldDB" id="A0A8X7WS38"/>
<feature type="chain" id="PRO_5036466542" evidence="1">
    <location>
        <begin position="19"/>
        <end position="63"/>
    </location>
</feature>
<gene>
    <name evidence="2" type="ORF">Bca52824_005836</name>
</gene>
<feature type="signal peptide" evidence="1">
    <location>
        <begin position="1"/>
        <end position="18"/>
    </location>
</feature>
<proteinExistence type="predicted"/>
<keyword evidence="1" id="KW-0732">Signal</keyword>
<sequence>MKKTKALSLLLLVVTVLATTNRRSEELHRAGAQRTLMMTEKIAGEDVEADVNNHHIIPRESCP</sequence>
<comment type="caution">
    <text evidence="2">The sequence shown here is derived from an EMBL/GenBank/DDBJ whole genome shotgun (WGS) entry which is preliminary data.</text>
</comment>
<accession>A0A8X7WS38</accession>
<dbReference type="EMBL" id="JAAMPC010000001">
    <property type="protein sequence ID" value="KAG2334656.1"/>
    <property type="molecule type" value="Genomic_DNA"/>
</dbReference>
<dbReference type="Proteomes" id="UP000886595">
    <property type="component" value="Unassembled WGS sequence"/>
</dbReference>
<keyword evidence="3" id="KW-1185">Reference proteome</keyword>
<evidence type="ECO:0000313" key="3">
    <source>
        <dbReference type="Proteomes" id="UP000886595"/>
    </source>
</evidence>